<protein>
    <submittedName>
        <fullName evidence="1">Permease component II</fullName>
    </submittedName>
</protein>
<proteinExistence type="predicted"/>
<gene>
    <name evidence="1" type="ORF">KPSA3_02177</name>
</gene>
<sequence>MLLLFAPLERCQSGRMGRIRNPLYLHRYLGFESLSLRHYMKTFVNQRVTKVQKQRFVAAVCSNLLPYCSDQIAVFFVCRSRPQKSLTSKRG</sequence>
<accession>A0AAN4Q2Q0</accession>
<dbReference type="AlphaFoldDB" id="A0AAN4Q2Q0"/>
<organism evidence="1 2">
    <name type="scientific">Pseudomonas syringae pv. actinidiae</name>
    <dbReference type="NCBI Taxonomy" id="103796"/>
    <lineage>
        <taxon>Bacteria</taxon>
        <taxon>Pseudomonadati</taxon>
        <taxon>Pseudomonadota</taxon>
        <taxon>Gammaproteobacteria</taxon>
        <taxon>Pseudomonadales</taxon>
        <taxon>Pseudomonadaceae</taxon>
        <taxon>Pseudomonas</taxon>
        <taxon>Pseudomonas syringae</taxon>
    </lineage>
</organism>
<comment type="caution">
    <text evidence="1">The sequence shown here is derived from an EMBL/GenBank/DDBJ whole genome shotgun (WGS) entry which is preliminary data.</text>
</comment>
<dbReference type="EMBL" id="BGKA01000079">
    <property type="protein sequence ID" value="GBH16237.1"/>
    <property type="molecule type" value="Genomic_DNA"/>
</dbReference>
<reference evidence="1 2" key="1">
    <citation type="submission" date="2018-04" db="EMBL/GenBank/DDBJ databases">
        <title>Draft genome sequence of Pseudomonas syringae pv. actinidiae biovar 3 strains isolated from kiwifruit in Kagawa prefecture.</title>
        <authorList>
            <person name="Tabuchi M."/>
            <person name="Saito M."/>
            <person name="Fujiwara S."/>
            <person name="Sasa N."/>
            <person name="Akimitsu K."/>
            <person name="Gomi K."/>
            <person name="Konishi-Sugita S."/>
            <person name="Hamano K."/>
            <person name="Kataoka I."/>
        </authorList>
    </citation>
    <scope>NUCLEOTIDE SEQUENCE [LARGE SCALE GENOMIC DNA]</scope>
    <source>
        <strain evidence="1 2">MAFF212211</strain>
    </source>
</reference>
<evidence type="ECO:0000313" key="1">
    <source>
        <dbReference type="EMBL" id="GBH16237.1"/>
    </source>
</evidence>
<dbReference type="Proteomes" id="UP000248291">
    <property type="component" value="Unassembled WGS sequence"/>
</dbReference>
<name>A0AAN4Q2Q0_PSESF</name>
<evidence type="ECO:0000313" key="2">
    <source>
        <dbReference type="Proteomes" id="UP000248291"/>
    </source>
</evidence>